<organism evidence="4 5">
    <name type="scientific">Cohnella zeiphila</name>
    <dbReference type="NCBI Taxonomy" id="2761120"/>
    <lineage>
        <taxon>Bacteria</taxon>
        <taxon>Bacillati</taxon>
        <taxon>Bacillota</taxon>
        <taxon>Bacilli</taxon>
        <taxon>Bacillales</taxon>
        <taxon>Paenibacillaceae</taxon>
        <taxon>Cohnella</taxon>
    </lineage>
</organism>
<proteinExistence type="predicted"/>
<gene>
    <name evidence="4" type="ORF">H7C18_04395</name>
</gene>
<evidence type="ECO:0000259" key="3">
    <source>
        <dbReference type="Pfam" id="PF22725"/>
    </source>
</evidence>
<dbReference type="Pfam" id="PF22725">
    <property type="entry name" value="GFO_IDH_MocA_C3"/>
    <property type="match status" value="1"/>
</dbReference>
<name>A0A7X0SHL3_9BACL</name>
<protein>
    <submittedName>
        <fullName evidence="4">Gfo/Idh/MocA family oxidoreductase</fullName>
    </submittedName>
</protein>
<dbReference type="InterPro" id="IPR000683">
    <property type="entry name" value="Gfo/Idh/MocA-like_OxRdtase_N"/>
</dbReference>
<feature type="domain" description="Gfo/Idh/MocA-like oxidoreductase N-terminal" evidence="2">
    <location>
        <begin position="52"/>
        <end position="148"/>
    </location>
</feature>
<dbReference type="Gene3D" id="3.30.360.10">
    <property type="entry name" value="Dihydrodipicolinate Reductase, domain 2"/>
    <property type="match status" value="1"/>
</dbReference>
<dbReference type="SUPFAM" id="SSF55347">
    <property type="entry name" value="Glyceraldehyde-3-phosphate dehydrogenase-like, C-terminal domain"/>
    <property type="match status" value="1"/>
</dbReference>
<evidence type="ECO:0000313" key="5">
    <source>
        <dbReference type="Proteomes" id="UP000564644"/>
    </source>
</evidence>
<evidence type="ECO:0000259" key="2">
    <source>
        <dbReference type="Pfam" id="PF01408"/>
    </source>
</evidence>
<dbReference type="InterPro" id="IPR050463">
    <property type="entry name" value="Gfo/Idh/MocA_oxidrdct_glycsds"/>
</dbReference>
<dbReference type="SUPFAM" id="SSF51735">
    <property type="entry name" value="NAD(P)-binding Rossmann-fold domains"/>
    <property type="match status" value="1"/>
</dbReference>
<sequence length="364" mass="40037">MSDFNRADGMNYAPVSAAKPKPVCRPGEFVFASAALDHGHIYGQTNGLLEAGATLKWVYDPDPAKVAQFIEKYPQAKAADSLETVLADPEVRLVAAAAIPSERAGLGMKVMDAGKDYFTDKTPFTTLEQLAAAKAKAAETGRKYMVYYSERLHVESAVYAGQLIHEQKAIGRVLQVIGTGPHRLSKSSRPDWFFRKEQYGGILCDIGSHQIEQFLYFAGCKDAKVAHSKVANYANPDVPELEDFGDATLIGDNGATNYFRVDWFTPDGLGTWGDGRMIILGTEGYIEIRKYIDVARESKGNQVYLVNGSGEYRYSVSGQVGYPFFGELILDCLNRTENAMTQEHAFKAAELCLQAQKQAIRVEG</sequence>
<evidence type="ECO:0000313" key="4">
    <source>
        <dbReference type="EMBL" id="MBB6730130.1"/>
    </source>
</evidence>
<comment type="caution">
    <text evidence="4">The sequence shown here is derived from an EMBL/GenBank/DDBJ whole genome shotgun (WGS) entry which is preliminary data.</text>
</comment>
<dbReference type="PANTHER" id="PTHR43818">
    <property type="entry name" value="BCDNA.GH03377"/>
    <property type="match status" value="1"/>
</dbReference>
<accession>A0A7X0SHL3</accession>
<dbReference type="InterPro" id="IPR055170">
    <property type="entry name" value="GFO_IDH_MocA-like_dom"/>
</dbReference>
<feature type="domain" description="GFO/IDH/MocA-like oxidoreductase" evidence="3">
    <location>
        <begin position="166"/>
        <end position="287"/>
    </location>
</feature>
<evidence type="ECO:0000256" key="1">
    <source>
        <dbReference type="ARBA" id="ARBA00023002"/>
    </source>
</evidence>
<dbReference type="GO" id="GO:0000166">
    <property type="term" value="F:nucleotide binding"/>
    <property type="evidence" value="ECO:0007669"/>
    <property type="project" value="InterPro"/>
</dbReference>
<dbReference type="PANTHER" id="PTHR43818:SF11">
    <property type="entry name" value="BCDNA.GH03377"/>
    <property type="match status" value="1"/>
</dbReference>
<reference evidence="4 5" key="1">
    <citation type="submission" date="2020-08" db="EMBL/GenBank/DDBJ databases">
        <title>Cohnella phylogeny.</title>
        <authorList>
            <person name="Dunlap C."/>
        </authorList>
    </citation>
    <scope>NUCLEOTIDE SEQUENCE [LARGE SCALE GENOMIC DNA]</scope>
    <source>
        <strain evidence="4 5">CBP 2801</strain>
    </source>
</reference>
<dbReference type="RefSeq" id="WP_185127798.1">
    <property type="nucleotide sequence ID" value="NZ_JACJVO010000005.1"/>
</dbReference>
<keyword evidence="1" id="KW-0560">Oxidoreductase</keyword>
<dbReference type="GO" id="GO:0016491">
    <property type="term" value="F:oxidoreductase activity"/>
    <property type="evidence" value="ECO:0007669"/>
    <property type="project" value="UniProtKB-KW"/>
</dbReference>
<keyword evidence="5" id="KW-1185">Reference proteome</keyword>
<dbReference type="AlphaFoldDB" id="A0A7X0SHL3"/>
<dbReference type="InterPro" id="IPR036291">
    <property type="entry name" value="NAD(P)-bd_dom_sf"/>
</dbReference>
<dbReference type="Pfam" id="PF01408">
    <property type="entry name" value="GFO_IDH_MocA"/>
    <property type="match status" value="1"/>
</dbReference>
<dbReference type="Proteomes" id="UP000564644">
    <property type="component" value="Unassembled WGS sequence"/>
</dbReference>
<dbReference type="EMBL" id="JACJVO010000005">
    <property type="protein sequence ID" value="MBB6730130.1"/>
    <property type="molecule type" value="Genomic_DNA"/>
</dbReference>
<dbReference type="Gene3D" id="3.40.50.720">
    <property type="entry name" value="NAD(P)-binding Rossmann-like Domain"/>
    <property type="match status" value="1"/>
</dbReference>